<feature type="transmembrane region" description="Helical" evidence="7">
    <location>
        <begin position="268"/>
        <end position="290"/>
    </location>
</feature>
<comment type="subcellular location">
    <subcellularLocation>
        <location evidence="1">Membrane</location>
        <topology evidence="1">Multi-pass membrane protein</topology>
    </subcellularLocation>
</comment>
<feature type="region of interest" description="Disordered" evidence="6">
    <location>
        <begin position="379"/>
        <end position="398"/>
    </location>
</feature>
<feature type="transmembrane region" description="Helical" evidence="7">
    <location>
        <begin position="168"/>
        <end position="187"/>
    </location>
</feature>
<feature type="region of interest" description="Disordered" evidence="6">
    <location>
        <begin position="403"/>
        <end position="465"/>
    </location>
</feature>
<feature type="transmembrane region" description="Helical" evidence="7">
    <location>
        <begin position="240"/>
        <end position="262"/>
    </location>
</feature>
<dbReference type="GO" id="GO:0030255">
    <property type="term" value="P:protein secretion by the type IV secretion system"/>
    <property type="evidence" value="ECO:0007669"/>
    <property type="project" value="InterPro"/>
</dbReference>
<feature type="compositionally biased region" description="Low complexity" evidence="6">
    <location>
        <begin position="406"/>
        <end position="422"/>
    </location>
</feature>
<dbReference type="NCBIfam" id="TIGR02783">
    <property type="entry name" value="TrbL_P"/>
    <property type="match status" value="1"/>
</dbReference>
<dbReference type="InterPro" id="IPR014150">
    <property type="entry name" value="Conjugal_tfr_TrbL"/>
</dbReference>
<evidence type="ECO:0000256" key="1">
    <source>
        <dbReference type="ARBA" id="ARBA00004141"/>
    </source>
</evidence>
<keyword evidence="9" id="KW-1185">Reference proteome</keyword>
<dbReference type="Pfam" id="PF04610">
    <property type="entry name" value="TrbL"/>
    <property type="match status" value="1"/>
</dbReference>
<name>A0A135I1X4_9HYPH</name>
<protein>
    <submittedName>
        <fullName evidence="8">Conjugal transfer protein TrbL</fullName>
    </submittedName>
</protein>
<dbReference type="OrthoDB" id="9788052at2"/>
<dbReference type="STRING" id="1494590.ATN84_07030"/>
<keyword evidence="5 7" id="KW-0472">Membrane</keyword>
<feature type="transmembrane region" description="Helical" evidence="7">
    <location>
        <begin position="139"/>
        <end position="161"/>
    </location>
</feature>
<dbReference type="EMBL" id="LNTU01000001">
    <property type="protein sequence ID" value="KXF79442.1"/>
    <property type="molecule type" value="Genomic_DNA"/>
</dbReference>
<feature type="compositionally biased region" description="Polar residues" evidence="6">
    <location>
        <begin position="455"/>
        <end position="465"/>
    </location>
</feature>
<dbReference type="NCBIfam" id="NF010449">
    <property type="entry name" value="PRK13875.1"/>
    <property type="match status" value="1"/>
</dbReference>
<reference evidence="8 9" key="1">
    <citation type="submission" date="2015-11" db="EMBL/GenBank/DDBJ databases">
        <title>Draft genome sequence of Paramesorhizobium deserti A-3-E, a strain highly resistant to diverse beta-lactam antibiotics.</title>
        <authorList>
            <person name="Lv R."/>
            <person name="Yang X."/>
            <person name="Fang N."/>
            <person name="Guo J."/>
            <person name="Luo X."/>
            <person name="Peng F."/>
            <person name="Yang R."/>
            <person name="Cui Y."/>
            <person name="Fang C."/>
            <person name="Song Y."/>
        </authorList>
    </citation>
    <scope>NUCLEOTIDE SEQUENCE [LARGE SCALE GENOMIC DNA]</scope>
    <source>
        <strain evidence="8 9">A-3-E</strain>
    </source>
</reference>
<dbReference type="InterPro" id="IPR007688">
    <property type="entry name" value="Conjugal_tfr_TrbL/VirB6"/>
</dbReference>
<sequence>MNNVGVIDRFLETFTSYIDTGFGLLSGEVAFLTSTLIVIDIVLAGLFWAWGADEDIIQRLVKKTLYIGFFSFIIGNFNNLAKIVFESFSGLGLKAGGSSLSGSELLQPGRVAQVGLDAGEPILTAVGELTGYISFFENFIQIFVLLVAWIVVLIAFFVLAIQIFVTLIEFKLTTLAGFVLIPFALFNKTSFLAEKVLGNIVASGVKILVLAVIVGIGSGLFSEFTAGFSEQPTISEALSLVLGALSLMGLSIFGTGMATGLVSGAPQLGAGAAVGTGLAVAGIGAAGFMAGKAGLGAAVSGAGGAARGGAALAGGVRTAYGLGDASAGSTGTGGGAAGFAAIAQAGTGLAMNKGRDAASRAGESLHSSYRSGQAAAWKATGGKNEVDPGGCGAAANDPNHARAQYSRVVSGSNSSPQSASAPDWAQRMKRNSTINHGVSTAAHTVRSGDYGGGSMSVSLNQDDRT</sequence>
<evidence type="ECO:0000256" key="7">
    <source>
        <dbReference type="SAM" id="Phobius"/>
    </source>
</evidence>
<evidence type="ECO:0000256" key="5">
    <source>
        <dbReference type="ARBA" id="ARBA00023136"/>
    </source>
</evidence>
<evidence type="ECO:0000256" key="6">
    <source>
        <dbReference type="SAM" id="MobiDB-lite"/>
    </source>
</evidence>
<feature type="transmembrane region" description="Helical" evidence="7">
    <location>
        <begin position="29"/>
        <end position="52"/>
    </location>
</feature>
<dbReference type="GO" id="GO:0016020">
    <property type="term" value="C:membrane"/>
    <property type="evidence" value="ECO:0007669"/>
    <property type="project" value="UniProtKB-SubCell"/>
</dbReference>
<evidence type="ECO:0000256" key="2">
    <source>
        <dbReference type="ARBA" id="ARBA00007802"/>
    </source>
</evidence>
<gene>
    <name evidence="8" type="ORF">ATN84_07030</name>
</gene>
<dbReference type="RefSeq" id="WP_068880779.1">
    <property type="nucleotide sequence ID" value="NZ_LNTU01000001.1"/>
</dbReference>
<feature type="compositionally biased region" description="Polar residues" evidence="6">
    <location>
        <begin position="431"/>
        <end position="442"/>
    </location>
</feature>
<evidence type="ECO:0000256" key="4">
    <source>
        <dbReference type="ARBA" id="ARBA00022989"/>
    </source>
</evidence>
<keyword evidence="4 7" id="KW-1133">Transmembrane helix</keyword>
<dbReference type="Proteomes" id="UP000070107">
    <property type="component" value="Unassembled WGS sequence"/>
</dbReference>
<evidence type="ECO:0000313" key="8">
    <source>
        <dbReference type="EMBL" id="KXF79442.1"/>
    </source>
</evidence>
<feature type="transmembrane region" description="Helical" evidence="7">
    <location>
        <begin position="64"/>
        <end position="85"/>
    </location>
</feature>
<organism evidence="8 9">
    <name type="scientific">Paramesorhizobium deserti</name>
    <dbReference type="NCBI Taxonomy" id="1494590"/>
    <lineage>
        <taxon>Bacteria</taxon>
        <taxon>Pseudomonadati</taxon>
        <taxon>Pseudomonadota</taxon>
        <taxon>Alphaproteobacteria</taxon>
        <taxon>Hyphomicrobiales</taxon>
        <taxon>Phyllobacteriaceae</taxon>
        <taxon>Paramesorhizobium</taxon>
    </lineage>
</organism>
<feature type="transmembrane region" description="Helical" evidence="7">
    <location>
        <begin position="207"/>
        <end position="228"/>
    </location>
</feature>
<dbReference type="AlphaFoldDB" id="A0A135I1X4"/>
<evidence type="ECO:0000256" key="3">
    <source>
        <dbReference type="ARBA" id="ARBA00022692"/>
    </source>
</evidence>
<evidence type="ECO:0000313" key="9">
    <source>
        <dbReference type="Proteomes" id="UP000070107"/>
    </source>
</evidence>
<keyword evidence="3 7" id="KW-0812">Transmembrane</keyword>
<accession>A0A135I1X4</accession>
<proteinExistence type="inferred from homology"/>
<comment type="similarity">
    <text evidence="2">Belongs to the TrbL/VirB6 family.</text>
</comment>
<comment type="caution">
    <text evidence="8">The sequence shown here is derived from an EMBL/GenBank/DDBJ whole genome shotgun (WGS) entry which is preliminary data.</text>
</comment>